<organism evidence="2 3">
    <name type="scientific">Pseudoalteromonas tetraodonis GFC</name>
    <dbReference type="NCBI Taxonomy" id="1315271"/>
    <lineage>
        <taxon>Bacteria</taxon>
        <taxon>Pseudomonadati</taxon>
        <taxon>Pseudomonadota</taxon>
        <taxon>Gammaproteobacteria</taxon>
        <taxon>Alteromonadales</taxon>
        <taxon>Pseudoalteromonadaceae</taxon>
        <taxon>Pseudoalteromonas</taxon>
    </lineage>
</organism>
<keyword evidence="1" id="KW-1133">Transmembrane helix</keyword>
<evidence type="ECO:0000313" key="2">
    <source>
        <dbReference type="EMBL" id="GLQ01869.1"/>
    </source>
</evidence>
<protein>
    <submittedName>
        <fullName evidence="2">Uncharacterized protein</fullName>
    </submittedName>
</protein>
<name>A0AA37S1F5_9GAMM</name>
<proteinExistence type="predicted"/>
<feature type="transmembrane region" description="Helical" evidence="1">
    <location>
        <begin position="39"/>
        <end position="59"/>
    </location>
</feature>
<accession>A0AA37S1F5</accession>
<dbReference type="Proteomes" id="UP001161408">
    <property type="component" value="Unassembled WGS sequence"/>
</dbReference>
<keyword evidence="1" id="KW-0472">Membrane</keyword>
<keyword evidence="1" id="KW-0812">Transmembrane</keyword>
<gene>
    <name evidence="2" type="ORF">GCM10007914_07500</name>
</gene>
<dbReference type="AlphaFoldDB" id="A0AA37S1F5"/>
<reference evidence="2" key="1">
    <citation type="journal article" date="2014" name="Int. J. Syst. Evol. Microbiol.">
        <title>Complete genome sequence of Corynebacterium casei LMG S-19264T (=DSM 44701T), isolated from a smear-ripened cheese.</title>
        <authorList>
            <consortium name="US DOE Joint Genome Institute (JGI-PGF)"/>
            <person name="Walter F."/>
            <person name="Albersmeier A."/>
            <person name="Kalinowski J."/>
            <person name="Ruckert C."/>
        </authorList>
    </citation>
    <scope>NUCLEOTIDE SEQUENCE</scope>
    <source>
        <strain evidence="2">NBRC 103034</strain>
    </source>
</reference>
<evidence type="ECO:0000313" key="3">
    <source>
        <dbReference type="Proteomes" id="UP001161408"/>
    </source>
</evidence>
<sequence length="69" mass="7937">MSNGGKYINEKIEKAIINASVIKINSLFNLVILTKWLNFKLTFSGFIIGDIYIIFIITIKNYTTNYKTD</sequence>
<keyword evidence="3" id="KW-1185">Reference proteome</keyword>
<reference evidence="2" key="2">
    <citation type="submission" date="2023-01" db="EMBL/GenBank/DDBJ databases">
        <title>Draft genome sequence of Pseudoalteromonas tetraodonis strain NBRC 103034.</title>
        <authorList>
            <person name="Sun Q."/>
            <person name="Mori K."/>
        </authorList>
    </citation>
    <scope>NUCLEOTIDE SEQUENCE</scope>
    <source>
        <strain evidence="2">NBRC 103034</strain>
    </source>
</reference>
<comment type="caution">
    <text evidence="2">The sequence shown here is derived from an EMBL/GenBank/DDBJ whole genome shotgun (WGS) entry which is preliminary data.</text>
</comment>
<evidence type="ECO:0000256" key="1">
    <source>
        <dbReference type="SAM" id="Phobius"/>
    </source>
</evidence>
<dbReference type="EMBL" id="BSNE01000002">
    <property type="protein sequence ID" value="GLQ01869.1"/>
    <property type="molecule type" value="Genomic_DNA"/>
</dbReference>